<evidence type="ECO:0000313" key="3">
    <source>
        <dbReference type="Proteomes" id="UP000320333"/>
    </source>
</evidence>
<dbReference type="AlphaFoldDB" id="A0A507FDV9"/>
<organism evidence="2 3">
    <name type="scientific">Chytriomyces confervae</name>
    <dbReference type="NCBI Taxonomy" id="246404"/>
    <lineage>
        <taxon>Eukaryota</taxon>
        <taxon>Fungi</taxon>
        <taxon>Fungi incertae sedis</taxon>
        <taxon>Chytridiomycota</taxon>
        <taxon>Chytridiomycota incertae sedis</taxon>
        <taxon>Chytridiomycetes</taxon>
        <taxon>Chytridiales</taxon>
        <taxon>Chytriomycetaceae</taxon>
        <taxon>Chytriomyces</taxon>
    </lineage>
</organism>
<dbReference type="SUPFAM" id="SSF53300">
    <property type="entry name" value="vWA-like"/>
    <property type="match status" value="1"/>
</dbReference>
<proteinExistence type="predicted"/>
<feature type="region of interest" description="Disordered" evidence="1">
    <location>
        <begin position="1"/>
        <end position="26"/>
    </location>
</feature>
<dbReference type="Gene3D" id="3.40.50.410">
    <property type="entry name" value="von Willebrand factor, type A domain"/>
    <property type="match status" value="1"/>
</dbReference>
<dbReference type="OrthoDB" id="301415at2759"/>
<sequence length="602" mass="66783">MAGGKGTRGRGGRIQKRSRATKAKDEEMPGAVIQPVITIGANMTCRDAIMLAEFVADYCVVLTTFTAPVFMAELLNLAEKKIDLSPAAKARIMAAFWLNRKVEEFDHLMFVAPGFFGVSELFKLVPVLDKPRQMRQLEARISRMKDKVKASKLKNMIRELQDLQKEPHTGNLTSSFSRRVSKYVSTISDEVLTFQALNYPTDNWRQVADLCHLRPTDFSLPWFLPFCFGAPAPEGTLVHAMTTMTTETLPGLLTTFPYLAECYSMIRQRVQESKLKLTEEAQLLLTQKAPVEDVIWFYEDIVGRSIGAESALFERLKNGEFTGNSKSRINYPKLMERILLLEKYNSKSVRYLMEFATGMLDSISLPENNLKVAVFGDCSGSMSVAVNTATILASVFTARLNAKLTFFNNICNLPPVQPETTDHVLAVAKAMRAYNGTSPAACLFPYLRDQIPVDLFIVVTDEEENMHCNGQMFAPMFKSYLEKVNPQAKLFFISFLAVGVEGDMVSDLKKIGIVAKQFRFDATRPDLSKFDELLGLLALQILDGNGKAGAAAADGMDAIAAETVVASVVDSSVVAVSAELVDLNINKGEAKDDDGWEVEEWV</sequence>
<reference evidence="2 3" key="1">
    <citation type="journal article" date="2019" name="Sci. Rep.">
        <title>Comparative genomics of chytrid fungi reveal insights into the obligate biotrophic and pathogenic lifestyle of Synchytrium endobioticum.</title>
        <authorList>
            <person name="van de Vossenberg B.T.L.H."/>
            <person name="Warris S."/>
            <person name="Nguyen H.D.T."/>
            <person name="van Gent-Pelzer M.P.E."/>
            <person name="Joly D.L."/>
            <person name="van de Geest H.C."/>
            <person name="Bonants P.J.M."/>
            <person name="Smith D.S."/>
            <person name="Levesque C.A."/>
            <person name="van der Lee T.A.J."/>
        </authorList>
    </citation>
    <scope>NUCLEOTIDE SEQUENCE [LARGE SCALE GENOMIC DNA]</scope>
    <source>
        <strain evidence="2 3">CBS 675.73</strain>
    </source>
</reference>
<feature type="compositionally biased region" description="Basic residues" evidence="1">
    <location>
        <begin position="7"/>
        <end position="21"/>
    </location>
</feature>
<protein>
    <recommendedName>
        <fullName evidence="4">TROVE domain-containing protein</fullName>
    </recommendedName>
</protein>
<dbReference type="Proteomes" id="UP000320333">
    <property type="component" value="Unassembled WGS sequence"/>
</dbReference>
<gene>
    <name evidence="2" type="ORF">CcCBS67573_g04325</name>
</gene>
<comment type="caution">
    <text evidence="2">The sequence shown here is derived from an EMBL/GenBank/DDBJ whole genome shotgun (WGS) entry which is preliminary data.</text>
</comment>
<evidence type="ECO:0008006" key="4">
    <source>
        <dbReference type="Google" id="ProtNLM"/>
    </source>
</evidence>
<accession>A0A507FDV9</accession>
<dbReference type="InterPro" id="IPR036465">
    <property type="entry name" value="vWFA_dom_sf"/>
</dbReference>
<evidence type="ECO:0000313" key="2">
    <source>
        <dbReference type="EMBL" id="TPX74414.1"/>
    </source>
</evidence>
<name>A0A507FDV9_9FUNG</name>
<dbReference type="EMBL" id="QEAP01000127">
    <property type="protein sequence ID" value="TPX74414.1"/>
    <property type="molecule type" value="Genomic_DNA"/>
</dbReference>
<keyword evidence="3" id="KW-1185">Reference proteome</keyword>
<evidence type="ECO:0000256" key="1">
    <source>
        <dbReference type="SAM" id="MobiDB-lite"/>
    </source>
</evidence>